<feature type="transmembrane region" description="Helical" evidence="6">
    <location>
        <begin position="176"/>
        <end position="194"/>
    </location>
</feature>
<accession>D7CQV3</accession>
<keyword evidence="9" id="KW-1185">Reference proteome</keyword>
<feature type="transmembrane region" description="Helical" evidence="6">
    <location>
        <begin position="7"/>
        <end position="31"/>
    </location>
</feature>
<gene>
    <name evidence="8" type="ordered locus">Trad_1973</name>
</gene>
<evidence type="ECO:0000256" key="1">
    <source>
        <dbReference type="ARBA" id="ARBA00004651"/>
    </source>
</evidence>
<evidence type="ECO:0000313" key="8">
    <source>
        <dbReference type="EMBL" id="ADI15087.1"/>
    </source>
</evidence>
<proteinExistence type="predicted"/>
<evidence type="ECO:0000256" key="6">
    <source>
        <dbReference type="SAM" id="Phobius"/>
    </source>
</evidence>
<dbReference type="EMBL" id="CP002049">
    <property type="protein sequence ID" value="ADI15087.1"/>
    <property type="molecule type" value="Genomic_DNA"/>
</dbReference>
<evidence type="ECO:0000313" key="9">
    <source>
        <dbReference type="Proteomes" id="UP000000379"/>
    </source>
</evidence>
<feature type="domain" description="VTT" evidence="7">
    <location>
        <begin position="32"/>
        <end position="161"/>
    </location>
</feature>
<reference evidence="8 9" key="2">
    <citation type="journal article" date="2011" name="Stand. Genomic Sci.">
        <title>Complete genome sequence of Truepera radiovictrix type strain (RQ-24).</title>
        <authorList>
            <person name="Ivanova N."/>
            <person name="Rohde C."/>
            <person name="Munk C."/>
            <person name="Nolan M."/>
            <person name="Lucas S."/>
            <person name="Del Rio T.G."/>
            <person name="Tice H."/>
            <person name="Deshpande S."/>
            <person name="Cheng J.F."/>
            <person name="Tapia R."/>
            <person name="Han C."/>
            <person name="Goodwin L."/>
            <person name="Pitluck S."/>
            <person name="Liolios K."/>
            <person name="Mavromatis K."/>
            <person name="Mikhailova N."/>
            <person name="Pati A."/>
            <person name="Chen A."/>
            <person name="Palaniappan K."/>
            <person name="Land M."/>
            <person name="Hauser L."/>
            <person name="Chang Y.J."/>
            <person name="Jeffries C.D."/>
            <person name="Brambilla E."/>
            <person name="Rohde M."/>
            <person name="Goker M."/>
            <person name="Tindall B.J."/>
            <person name="Woyke T."/>
            <person name="Bristow J."/>
            <person name="Eisen J.A."/>
            <person name="Markowitz V."/>
            <person name="Hugenholtz P."/>
            <person name="Kyrpides N.C."/>
            <person name="Klenk H.P."/>
            <person name="Lapidus A."/>
        </authorList>
    </citation>
    <scope>NUCLEOTIDE SEQUENCE [LARGE SCALE GENOMIC DNA]</scope>
    <source>
        <strain evidence="9">DSM 17093 / CIP 108686 / LMG 22925 / RQ-24</strain>
    </source>
</reference>
<feature type="transmembrane region" description="Helical" evidence="6">
    <location>
        <begin position="144"/>
        <end position="164"/>
    </location>
</feature>
<evidence type="ECO:0000259" key="7">
    <source>
        <dbReference type="Pfam" id="PF09335"/>
    </source>
</evidence>
<protein>
    <submittedName>
        <fullName evidence="8">SNARE associated Golgi protein-like protein</fullName>
    </submittedName>
</protein>
<dbReference type="RefSeq" id="WP_013178452.1">
    <property type="nucleotide sequence ID" value="NC_014221.1"/>
</dbReference>
<dbReference type="Proteomes" id="UP000000379">
    <property type="component" value="Chromosome"/>
</dbReference>
<keyword evidence="5 6" id="KW-0472">Membrane</keyword>
<dbReference type="PANTHER" id="PTHR42709">
    <property type="entry name" value="ALKALINE PHOSPHATASE LIKE PROTEIN"/>
    <property type="match status" value="1"/>
</dbReference>
<keyword evidence="3 6" id="KW-0812">Transmembrane</keyword>
<dbReference type="eggNOG" id="COG0586">
    <property type="taxonomic scope" value="Bacteria"/>
</dbReference>
<comment type="subcellular location">
    <subcellularLocation>
        <location evidence="1">Cell membrane</location>
        <topology evidence="1">Multi-pass membrane protein</topology>
    </subcellularLocation>
</comment>
<dbReference type="HOGENOM" id="CLU_044208_1_1_0"/>
<keyword evidence="4 6" id="KW-1133">Transmembrane helix</keyword>
<dbReference type="GO" id="GO:0005886">
    <property type="term" value="C:plasma membrane"/>
    <property type="evidence" value="ECO:0007669"/>
    <property type="project" value="UniProtKB-SubCell"/>
</dbReference>
<dbReference type="OrthoDB" id="9813426at2"/>
<dbReference type="InterPro" id="IPR032816">
    <property type="entry name" value="VTT_dom"/>
</dbReference>
<dbReference type="InterPro" id="IPR051311">
    <property type="entry name" value="DedA_domain"/>
</dbReference>
<dbReference type="KEGG" id="tra:Trad_1973"/>
<name>D7CQV3_TRURR</name>
<keyword evidence="2" id="KW-1003">Cell membrane</keyword>
<dbReference type="PANTHER" id="PTHR42709:SF6">
    <property type="entry name" value="UNDECAPRENYL PHOSPHATE TRANSPORTER A"/>
    <property type="match status" value="1"/>
</dbReference>
<feature type="transmembrane region" description="Helical" evidence="6">
    <location>
        <begin position="51"/>
        <end position="73"/>
    </location>
</feature>
<evidence type="ECO:0000256" key="4">
    <source>
        <dbReference type="ARBA" id="ARBA00022989"/>
    </source>
</evidence>
<reference evidence="9" key="1">
    <citation type="submission" date="2010-05" db="EMBL/GenBank/DDBJ databases">
        <title>The complete genome of Truepera radiovictris DSM 17093.</title>
        <authorList>
            <consortium name="US DOE Joint Genome Institute (JGI-PGF)"/>
            <person name="Lucas S."/>
            <person name="Copeland A."/>
            <person name="Lapidus A."/>
            <person name="Glavina del Rio T."/>
            <person name="Dalin E."/>
            <person name="Tice H."/>
            <person name="Bruce D."/>
            <person name="Goodwin L."/>
            <person name="Pitluck S."/>
            <person name="Kyrpides N."/>
            <person name="Mavromatis K."/>
            <person name="Ovchinnikova G."/>
            <person name="Munk A.C."/>
            <person name="Detter J.C."/>
            <person name="Han C."/>
            <person name="Tapia R."/>
            <person name="Land M."/>
            <person name="Hauser L."/>
            <person name="Markowitz V."/>
            <person name="Cheng J.-F."/>
            <person name="Hugenholtz P."/>
            <person name="Woyke T."/>
            <person name="Wu D."/>
            <person name="Tindall B."/>
            <person name="Pomrenke H.G."/>
            <person name="Brambilla E."/>
            <person name="Klenk H.-P."/>
            <person name="Eisen J.A."/>
        </authorList>
    </citation>
    <scope>NUCLEOTIDE SEQUENCE [LARGE SCALE GENOMIC DNA]</scope>
    <source>
        <strain evidence="9">DSM 17093 / CIP 108686 / LMG 22925 / RQ-24</strain>
    </source>
</reference>
<evidence type="ECO:0000256" key="3">
    <source>
        <dbReference type="ARBA" id="ARBA00022692"/>
    </source>
</evidence>
<sequence>MSLFLDNLLGFIVGVIDLLGYPGLIVLGALVPPEAVLPFAGFLVASGELTFLWALLAATLGATIKHGAFFLVARSLGTERIREVVERYGKFFLLSTSGLERVLALFERVGGRLVFFGCFVPNVRTLVAVPAGCARMRLWRFLSVHTLGTLLWNGGLLLAGTLVGRNWEVVRDALSTYKQVIYVGLGLLILGALLKRFWPRLRAKGAS</sequence>
<dbReference type="AlphaFoldDB" id="D7CQV3"/>
<evidence type="ECO:0000256" key="2">
    <source>
        <dbReference type="ARBA" id="ARBA00022475"/>
    </source>
</evidence>
<organism evidence="8 9">
    <name type="scientific">Truepera radiovictrix (strain DSM 17093 / CIP 108686 / LMG 22925 / RQ-24)</name>
    <dbReference type="NCBI Taxonomy" id="649638"/>
    <lineage>
        <taxon>Bacteria</taxon>
        <taxon>Thermotogati</taxon>
        <taxon>Deinococcota</taxon>
        <taxon>Deinococci</taxon>
        <taxon>Trueperales</taxon>
        <taxon>Trueperaceae</taxon>
        <taxon>Truepera</taxon>
    </lineage>
</organism>
<dbReference type="Pfam" id="PF09335">
    <property type="entry name" value="VTT_dom"/>
    <property type="match status" value="1"/>
</dbReference>
<evidence type="ECO:0000256" key="5">
    <source>
        <dbReference type="ARBA" id="ARBA00023136"/>
    </source>
</evidence>